<evidence type="ECO:0000256" key="1">
    <source>
        <dbReference type="SAM" id="MobiDB-lite"/>
    </source>
</evidence>
<dbReference type="Proteomes" id="UP000078340">
    <property type="component" value="Unassembled WGS sequence"/>
</dbReference>
<dbReference type="AlphaFoldDB" id="A0A179GF23"/>
<organism evidence="2 4">
    <name type="scientific">Purpureocillium lilacinum</name>
    <name type="common">Paecilomyces lilacinus</name>
    <dbReference type="NCBI Taxonomy" id="33203"/>
    <lineage>
        <taxon>Eukaryota</taxon>
        <taxon>Fungi</taxon>
        <taxon>Dikarya</taxon>
        <taxon>Ascomycota</taxon>
        <taxon>Pezizomycotina</taxon>
        <taxon>Sordariomycetes</taxon>
        <taxon>Hypocreomycetidae</taxon>
        <taxon>Hypocreales</taxon>
        <taxon>Ophiocordycipitaceae</taxon>
        <taxon>Purpureocillium</taxon>
    </lineage>
</organism>
<evidence type="ECO:0000313" key="3">
    <source>
        <dbReference type="EMBL" id="OAQ83210.1"/>
    </source>
</evidence>
<dbReference type="Proteomes" id="UP000078240">
    <property type="component" value="Unassembled WGS sequence"/>
</dbReference>
<proteinExistence type="predicted"/>
<accession>A0A179GF23</accession>
<name>A0A179GF23_PURLI</name>
<reference evidence="2 4" key="1">
    <citation type="submission" date="2016-01" db="EMBL/GenBank/DDBJ databases">
        <title>Biosynthesis of antibiotic leucinostatins and their inhibition on Phytophthora in bio-control Purpureocillium lilacinum.</title>
        <authorList>
            <person name="Wang G."/>
            <person name="Liu Z."/>
            <person name="Lin R."/>
            <person name="Li E."/>
            <person name="Mao Z."/>
            <person name="Ling J."/>
            <person name="Yin W."/>
            <person name="Xie B."/>
        </authorList>
    </citation>
    <scope>NUCLEOTIDE SEQUENCE [LARGE SCALE GENOMIC DNA]</scope>
    <source>
        <strain evidence="2">PLBJ-1</strain>
        <strain evidence="3">PLFJ-1</strain>
    </source>
</reference>
<feature type="compositionally biased region" description="Low complexity" evidence="1">
    <location>
        <begin position="71"/>
        <end position="84"/>
    </location>
</feature>
<evidence type="ECO:0000313" key="2">
    <source>
        <dbReference type="EMBL" id="OAQ76060.1"/>
    </source>
</evidence>
<dbReference type="EMBL" id="LSBI01000008">
    <property type="protein sequence ID" value="OAQ83210.1"/>
    <property type="molecule type" value="Genomic_DNA"/>
</dbReference>
<comment type="caution">
    <text evidence="2">The sequence shown here is derived from an EMBL/GenBank/DDBJ whole genome shotgun (WGS) entry which is preliminary data.</text>
</comment>
<gene>
    <name evidence="2" type="ORF">VFPBJ_08420</name>
    <name evidence="3" type="ORF">VFPFJ_09013</name>
</gene>
<feature type="region of interest" description="Disordered" evidence="1">
    <location>
        <begin position="56"/>
        <end position="84"/>
    </location>
</feature>
<sequence length="103" mass="11264">MNDWPLASHARLRVNRAQQSTVWEEKCAQMMRLSGAFGRPLRCRRKLSRSRVRQVYAGPGSSAGNWPCNGTAPQQQAATAQAQPGVVLQAPEDGPCCDAARGW</sequence>
<protein>
    <submittedName>
        <fullName evidence="2">Uncharacterized protein</fullName>
    </submittedName>
</protein>
<dbReference type="EMBL" id="LSBH01000007">
    <property type="protein sequence ID" value="OAQ76060.1"/>
    <property type="molecule type" value="Genomic_DNA"/>
</dbReference>
<evidence type="ECO:0000313" key="4">
    <source>
        <dbReference type="Proteomes" id="UP000078240"/>
    </source>
</evidence>